<dbReference type="EMBL" id="JAAAIM010000561">
    <property type="protein sequence ID" value="KAG0286580.1"/>
    <property type="molecule type" value="Genomic_DNA"/>
</dbReference>
<keyword evidence="6 12" id="KW-0328">Glycosyltransferase</keyword>
<evidence type="ECO:0000256" key="12">
    <source>
        <dbReference type="RuleBase" id="RU363112"/>
    </source>
</evidence>
<gene>
    <name evidence="13" type="ORF">BGZ96_009341</name>
</gene>
<feature type="transmembrane region" description="Helical" evidence="12">
    <location>
        <begin position="198"/>
        <end position="228"/>
    </location>
</feature>
<comment type="caution">
    <text evidence="13">The sequence shown here is derived from an EMBL/GenBank/DDBJ whole genome shotgun (WGS) entry which is preliminary data.</text>
</comment>
<evidence type="ECO:0000256" key="5">
    <source>
        <dbReference type="ARBA" id="ARBA00022502"/>
    </source>
</evidence>
<name>A0ABQ7JWR8_9FUNG</name>
<keyword evidence="9 12" id="KW-0256">Endoplasmic reticulum</keyword>
<evidence type="ECO:0000256" key="10">
    <source>
        <dbReference type="ARBA" id="ARBA00022989"/>
    </source>
</evidence>
<keyword evidence="14" id="KW-1185">Reference proteome</keyword>
<feature type="transmembrane region" description="Helical" evidence="12">
    <location>
        <begin position="314"/>
        <end position="334"/>
    </location>
</feature>
<protein>
    <recommendedName>
        <fullName evidence="4 12">GPI mannosyltransferase 2</fullName>
        <ecNumber evidence="12">2.4.1.-</ecNumber>
    </recommendedName>
</protein>
<comment type="similarity">
    <text evidence="3 12">Belongs to the PIGV family.</text>
</comment>
<feature type="transmembrane region" description="Helical" evidence="12">
    <location>
        <begin position="156"/>
        <end position="178"/>
    </location>
</feature>
<evidence type="ECO:0000256" key="11">
    <source>
        <dbReference type="ARBA" id="ARBA00023136"/>
    </source>
</evidence>
<comment type="function">
    <text evidence="12">Mannosyltransferase involved in glycosylphosphatidylinositol-anchor biosynthesis.</text>
</comment>
<feature type="transmembrane region" description="Helical" evidence="12">
    <location>
        <begin position="382"/>
        <end position="400"/>
    </location>
</feature>
<keyword evidence="10 12" id="KW-1133">Transmembrane helix</keyword>
<feature type="transmembrane region" description="Helical" evidence="12">
    <location>
        <begin position="240"/>
        <end position="264"/>
    </location>
</feature>
<keyword evidence="8 12" id="KW-0812">Transmembrane</keyword>
<evidence type="ECO:0000313" key="14">
    <source>
        <dbReference type="Proteomes" id="UP001194696"/>
    </source>
</evidence>
<evidence type="ECO:0000256" key="7">
    <source>
        <dbReference type="ARBA" id="ARBA00022679"/>
    </source>
</evidence>
<dbReference type="InterPro" id="IPR007315">
    <property type="entry name" value="PIG-V/Gpi18"/>
</dbReference>
<evidence type="ECO:0000256" key="2">
    <source>
        <dbReference type="ARBA" id="ARBA00004687"/>
    </source>
</evidence>
<organism evidence="13 14">
    <name type="scientific">Linnemannia gamsii</name>
    <dbReference type="NCBI Taxonomy" id="64522"/>
    <lineage>
        <taxon>Eukaryota</taxon>
        <taxon>Fungi</taxon>
        <taxon>Fungi incertae sedis</taxon>
        <taxon>Mucoromycota</taxon>
        <taxon>Mortierellomycotina</taxon>
        <taxon>Mortierellomycetes</taxon>
        <taxon>Mortierellales</taxon>
        <taxon>Mortierellaceae</taxon>
        <taxon>Linnemannia</taxon>
    </lineage>
</organism>
<feature type="transmembrane region" description="Helical" evidence="12">
    <location>
        <begin position="95"/>
        <end position="118"/>
    </location>
</feature>
<keyword evidence="5 12" id="KW-0337">GPI-anchor biosynthesis</keyword>
<reference evidence="13 14" key="1">
    <citation type="journal article" date="2020" name="Fungal Divers.">
        <title>Resolving the Mortierellaceae phylogeny through synthesis of multi-gene phylogenetics and phylogenomics.</title>
        <authorList>
            <person name="Vandepol N."/>
            <person name="Liber J."/>
            <person name="Desiro A."/>
            <person name="Na H."/>
            <person name="Kennedy M."/>
            <person name="Barry K."/>
            <person name="Grigoriev I.V."/>
            <person name="Miller A.N."/>
            <person name="O'Donnell K."/>
            <person name="Stajich J.E."/>
            <person name="Bonito G."/>
        </authorList>
    </citation>
    <scope>NUCLEOTIDE SEQUENCE [LARGE SCALE GENOMIC DNA]</scope>
    <source>
        <strain evidence="13 14">AD045</strain>
    </source>
</reference>
<evidence type="ECO:0000256" key="8">
    <source>
        <dbReference type="ARBA" id="ARBA00022692"/>
    </source>
</evidence>
<feature type="transmembrane region" description="Helical" evidence="12">
    <location>
        <begin position="21"/>
        <end position="43"/>
    </location>
</feature>
<accession>A0ABQ7JWR8</accession>
<feature type="transmembrane region" description="Helical" evidence="12">
    <location>
        <begin position="354"/>
        <end position="375"/>
    </location>
</feature>
<dbReference type="EC" id="2.4.1.-" evidence="12"/>
<keyword evidence="11 12" id="KW-0472">Membrane</keyword>
<comment type="pathway">
    <text evidence="2 12">Glycolipid biosynthesis; glycosylphosphatidylinositol-anchor biosynthesis.</text>
</comment>
<dbReference type="PANTHER" id="PTHR12468">
    <property type="entry name" value="GPI MANNOSYLTRANSFERASE 2"/>
    <property type="match status" value="1"/>
</dbReference>
<evidence type="ECO:0000256" key="4">
    <source>
        <dbReference type="ARBA" id="ARBA00013795"/>
    </source>
</evidence>
<dbReference type="PANTHER" id="PTHR12468:SF2">
    <property type="entry name" value="GPI MANNOSYLTRANSFERASE 2"/>
    <property type="match status" value="1"/>
</dbReference>
<evidence type="ECO:0000256" key="6">
    <source>
        <dbReference type="ARBA" id="ARBA00022676"/>
    </source>
</evidence>
<evidence type="ECO:0000256" key="9">
    <source>
        <dbReference type="ARBA" id="ARBA00022824"/>
    </source>
</evidence>
<keyword evidence="7 12" id="KW-0808">Transferase</keyword>
<proteinExistence type="inferred from homology"/>
<sequence length="440" mass="49647">METHSKHTLFTHSPVSRIGTVAYYALISRLVIWAIAAVSHALIQDYDSALELILPIETTSQQLFKSVFGVFLRWDAFYFVHIANKGYVFEQAHAFFPLVPALTRLVANTLLAPLSFVLDYRQQLVLAGVIVANASFIAATVQLYKLTRELFGREQFAYLTAMLYVLTPSGIFMSAIYTESTFSALSFTGMLFAARKQYLLAAIAWSFSCTARSNGILYAGFIIYDLVVRMDLSMSFSNKIFVLVKTGLLCLITWIGFFAVQLYGYSLYCTDTTSNIDMRPWCNGNIPLIYTFVQDFYWNVGFLRYYEVKQIPNFLMAAPMIILSASGIIYYVMFDTHRALTLGRSSTPVSIDKTTPPFMTLATFPHIVLWGALLLSNITTMHIQIITRAFSCLPAVYWFAAHQFEGEKVFGAGWTRTVTTFFVMYGLIGIILFANFFPPA</sequence>
<evidence type="ECO:0000256" key="1">
    <source>
        <dbReference type="ARBA" id="ARBA00004477"/>
    </source>
</evidence>
<feature type="transmembrane region" description="Helical" evidence="12">
    <location>
        <begin position="124"/>
        <end position="144"/>
    </location>
</feature>
<dbReference type="Pfam" id="PF04188">
    <property type="entry name" value="Mannosyl_trans2"/>
    <property type="match status" value="1"/>
</dbReference>
<comment type="subcellular location">
    <subcellularLocation>
        <location evidence="1 12">Endoplasmic reticulum membrane</location>
        <topology evidence="1 12">Multi-pass membrane protein</topology>
    </subcellularLocation>
</comment>
<dbReference type="Proteomes" id="UP001194696">
    <property type="component" value="Unassembled WGS sequence"/>
</dbReference>
<evidence type="ECO:0000256" key="3">
    <source>
        <dbReference type="ARBA" id="ARBA00008698"/>
    </source>
</evidence>
<evidence type="ECO:0000313" key="13">
    <source>
        <dbReference type="EMBL" id="KAG0286580.1"/>
    </source>
</evidence>
<feature type="transmembrane region" description="Helical" evidence="12">
    <location>
        <begin position="420"/>
        <end position="437"/>
    </location>
</feature>